<protein>
    <submittedName>
        <fullName evidence="4">Glycosyltransferase family 1 protein</fullName>
    </submittedName>
</protein>
<sequence length="384" mass="43165">MRIGINATFRMHGGGVGHLRNLLASWSRTGIDRRHHIVLFTRPENIPYIQAYLSESIEVHSIGRHSITSIEKVLWEQITFPWLLRSSKLDVLLCPGNVVPLLSPVPTVVAFRNAAPFCSGVNIKLVGLLGWLNLKVLGTIMRLSARSARRVIFVSQYFKNLFVDRYGFQENRGDILYHGRDDVQFNQLYPSRDEDLVIQAPYILCVSHLQRYKNLSALIKAYSLAKEALQSKELRLVIVGKPESEDYFSSLKRMVECHHLTSWVIFTGNVPHEAIPRLMAECRFFLFQSMCENCPNSLIEALSAGLPIACSNASVMPEIAGDAALYFDPSIPEEIANALITLAENSSLCSELRAKALTQSQKFPTWDQVGLNTLETLDLAVHNL</sequence>
<proteinExistence type="predicted"/>
<dbReference type="InterPro" id="IPR001296">
    <property type="entry name" value="Glyco_trans_1"/>
</dbReference>
<dbReference type="Pfam" id="PF00534">
    <property type="entry name" value="Glycos_transf_1"/>
    <property type="match status" value="1"/>
</dbReference>
<dbReference type="Gene3D" id="3.40.50.2000">
    <property type="entry name" value="Glycogen Phosphorylase B"/>
    <property type="match status" value="2"/>
</dbReference>
<dbReference type="SUPFAM" id="SSF53756">
    <property type="entry name" value="UDP-Glycosyltransferase/glycogen phosphorylase"/>
    <property type="match status" value="1"/>
</dbReference>
<keyword evidence="5" id="KW-1185">Reference proteome</keyword>
<evidence type="ECO:0000313" key="4">
    <source>
        <dbReference type="EMBL" id="MDT7041657.1"/>
    </source>
</evidence>
<evidence type="ECO:0000259" key="2">
    <source>
        <dbReference type="Pfam" id="PF00534"/>
    </source>
</evidence>
<reference evidence="4 5" key="1">
    <citation type="journal article" date="2023" name="ISME J.">
        <title>Cultivation and genomic characterization of novel and ubiquitous marine nitrite-oxidizing bacteria from the Nitrospirales.</title>
        <authorList>
            <person name="Mueller A.J."/>
            <person name="Daebeler A."/>
            <person name="Herbold C.W."/>
            <person name="Kirkegaard R.H."/>
            <person name="Daims H."/>
        </authorList>
    </citation>
    <scope>NUCLEOTIDE SEQUENCE [LARGE SCALE GENOMIC DNA]</scope>
    <source>
        <strain evidence="4 5">EB</strain>
    </source>
</reference>
<dbReference type="Pfam" id="PF13439">
    <property type="entry name" value="Glyco_transf_4"/>
    <property type="match status" value="1"/>
</dbReference>
<dbReference type="PANTHER" id="PTHR46401">
    <property type="entry name" value="GLYCOSYLTRANSFERASE WBBK-RELATED"/>
    <property type="match status" value="1"/>
</dbReference>
<dbReference type="CDD" id="cd03809">
    <property type="entry name" value="GT4_MtfB-like"/>
    <property type="match status" value="1"/>
</dbReference>
<comment type="caution">
    <text evidence="4">The sequence shown here is derived from an EMBL/GenBank/DDBJ whole genome shotgun (WGS) entry which is preliminary data.</text>
</comment>
<dbReference type="EMBL" id="JAQOUE010000001">
    <property type="protein sequence ID" value="MDT7041657.1"/>
    <property type="molecule type" value="Genomic_DNA"/>
</dbReference>
<evidence type="ECO:0000313" key="5">
    <source>
        <dbReference type="Proteomes" id="UP001250932"/>
    </source>
</evidence>
<dbReference type="RefSeq" id="WP_313832005.1">
    <property type="nucleotide sequence ID" value="NZ_JAQOUE010000001.1"/>
</dbReference>
<evidence type="ECO:0000256" key="1">
    <source>
        <dbReference type="ARBA" id="ARBA00022679"/>
    </source>
</evidence>
<feature type="domain" description="Glycosyltransferase subfamily 4-like N-terminal" evidence="3">
    <location>
        <begin position="13"/>
        <end position="181"/>
    </location>
</feature>
<accession>A0ABU3K5G4</accession>
<name>A0ABU3K5G4_9BACT</name>
<dbReference type="PANTHER" id="PTHR46401:SF2">
    <property type="entry name" value="GLYCOSYLTRANSFERASE WBBK-RELATED"/>
    <property type="match status" value="1"/>
</dbReference>
<evidence type="ECO:0000259" key="3">
    <source>
        <dbReference type="Pfam" id="PF13439"/>
    </source>
</evidence>
<feature type="domain" description="Glycosyl transferase family 1" evidence="2">
    <location>
        <begin position="200"/>
        <end position="356"/>
    </location>
</feature>
<dbReference type="Proteomes" id="UP001250932">
    <property type="component" value="Unassembled WGS sequence"/>
</dbReference>
<gene>
    <name evidence="4" type="ORF">PPG34_04795</name>
</gene>
<dbReference type="InterPro" id="IPR028098">
    <property type="entry name" value="Glyco_trans_4-like_N"/>
</dbReference>
<organism evidence="4 5">
    <name type="scientific">Candidatus Nitronereus thalassa</name>
    <dbReference type="NCBI Taxonomy" id="3020898"/>
    <lineage>
        <taxon>Bacteria</taxon>
        <taxon>Pseudomonadati</taxon>
        <taxon>Nitrospirota</taxon>
        <taxon>Nitrospiria</taxon>
        <taxon>Nitrospirales</taxon>
        <taxon>Nitrospiraceae</taxon>
        <taxon>Candidatus Nitronereus</taxon>
    </lineage>
</organism>
<keyword evidence="1" id="KW-0808">Transferase</keyword>